<feature type="compositionally biased region" description="Low complexity" evidence="1">
    <location>
        <begin position="32"/>
        <end position="41"/>
    </location>
</feature>
<accession>A0A4U7AMX3</accession>
<proteinExistence type="predicted"/>
<reference evidence="2 3" key="1">
    <citation type="submission" date="2018-02" db="EMBL/GenBank/DDBJ databases">
        <title>Draft genome sequences of Elsinoe sp., causing black scab on jojoba.</title>
        <authorList>
            <person name="Stodart B."/>
            <person name="Jeffress S."/>
            <person name="Ash G."/>
            <person name="Arun Chinnappa K."/>
        </authorList>
    </citation>
    <scope>NUCLEOTIDE SEQUENCE [LARGE SCALE GENOMIC DNA]</scope>
    <source>
        <strain evidence="2 3">Hillstone_2</strain>
    </source>
</reference>
<feature type="compositionally biased region" description="Basic residues" evidence="1">
    <location>
        <begin position="1"/>
        <end position="13"/>
    </location>
</feature>
<organism evidence="2 3">
    <name type="scientific">Elsinoe australis</name>
    <dbReference type="NCBI Taxonomy" id="40998"/>
    <lineage>
        <taxon>Eukaryota</taxon>
        <taxon>Fungi</taxon>
        <taxon>Dikarya</taxon>
        <taxon>Ascomycota</taxon>
        <taxon>Pezizomycotina</taxon>
        <taxon>Dothideomycetes</taxon>
        <taxon>Dothideomycetidae</taxon>
        <taxon>Myriangiales</taxon>
        <taxon>Elsinoaceae</taxon>
        <taxon>Elsinoe</taxon>
    </lineage>
</organism>
<evidence type="ECO:0000256" key="1">
    <source>
        <dbReference type="SAM" id="MobiDB-lite"/>
    </source>
</evidence>
<sequence>MPGRRGNRGRQPKWQKPGWGVAGTAVWTGEEPAQTAPPATAWDGKLPPVPWEAPVREPVAAPAEEKKKAKKKKGKQIASAQPPATGAYTHRSSDSQHRSEKESRSRVAWHMCSPSSKCRAKIGFQPGCCQWTWSRTTPGFLSRTSPIHYTCTFPPYSFGFSFTILLALLDGIMADLSFAATSSGKSREERREERRLAAEQAKAEELEGMEGMGEAKERMVALCRDADPQTLAMLRAFMAVNGNDVVKHAYDSTVGKK</sequence>
<comment type="caution">
    <text evidence="2">The sequence shown here is derived from an EMBL/GenBank/DDBJ whole genome shotgun (WGS) entry which is preliminary data.</text>
</comment>
<name>A0A4U7AMX3_9PEZI</name>
<dbReference type="EMBL" id="PTQR01000114">
    <property type="protein sequence ID" value="TKX19428.1"/>
    <property type="molecule type" value="Genomic_DNA"/>
</dbReference>
<feature type="region of interest" description="Disordered" evidence="1">
    <location>
        <begin position="1"/>
        <end position="106"/>
    </location>
</feature>
<gene>
    <name evidence="2" type="ORF">C1H76_8276</name>
</gene>
<evidence type="ECO:0000313" key="2">
    <source>
        <dbReference type="EMBL" id="TKX19428.1"/>
    </source>
</evidence>
<feature type="compositionally biased region" description="Low complexity" evidence="1">
    <location>
        <begin position="52"/>
        <end position="62"/>
    </location>
</feature>
<protein>
    <submittedName>
        <fullName evidence="2">Uncharacterized protein</fullName>
    </submittedName>
</protein>
<dbReference type="AlphaFoldDB" id="A0A4U7AMX3"/>
<feature type="compositionally biased region" description="Basic and acidic residues" evidence="1">
    <location>
        <begin position="91"/>
        <end position="105"/>
    </location>
</feature>
<evidence type="ECO:0000313" key="3">
    <source>
        <dbReference type="Proteomes" id="UP000308133"/>
    </source>
</evidence>
<dbReference type="Proteomes" id="UP000308133">
    <property type="component" value="Unassembled WGS sequence"/>
</dbReference>